<keyword evidence="1" id="KW-0732">Signal</keyword>
<proteinExistence type="predicted"/>
<comment type="caution">
    <text evidence="2">The sequence shown here is derived from an EMBL/GenBank/DDBJ whole genome shotgun (WGS) entry which is preliminary data.</text>
</comment>
<organism evidence="2 3">
    <name type="scientific">Acrocarpospora macrocephala</name>
    <dbReference type="NCBI Taxonomy" id="150177"/>
    <lineage>
        <taxon>Bacteria</taxon>
        <taxon>Bacillati</taxon>
        <taxon>Actinomycetota</taxon>
        <taxon>Actinomycetes</taxon>
        <taxon>Streptosporangiales</taxon>
        <taxon>Streptosporangiaceae</taxon>
        <taxon>Acrocarpospora</taxon>
    </lineage>
</organism>
<gene>
    <name evidence="2" type="ORF">Amac_005470</name>
</gene>
<name>A0A5M3WFT5_9ACTN</name>
<dbReference type="RefSeq" id="WP_155352654.1">
    <property type="nucleotide sequence ID" value="NZ_BAAAHL010000029.1"/>
</dbReference>
<feature type="signal peptide" evidence="1">
    <location>
        <begin position="1"/>
        <end position="19"/>
    </location>
</feature>
<dbReference type="SUPFAM" id="SSF53850">
    <property type="entry name" value="Periplasmic binding protein-like II"/>
    <property type="match status" value="1"/>
</dbReference>
<dbReference type="PROSITE" id="PS51257">
    <property type="entry name" value="PROKAR_LIPOPROTEIN"/>
    <property type="match status" value="1"/>
</dbReference>
<evidence type="ECO:0000313" key="3">
    <source>
        <dbReference type="Proteomes" id="UP000331127"/>
    </source>
</evidence>
<dbReference type="Pfam" id="PF01547">
    <property type="entry name" value="SBP_bac_1"/>
    <property type="match status" value="1"/>
</dbReference>
<dbReference type="Gene3D" id="3.40.190.10">
    <property type="entry name" value="Periplasmic binding protein-like II"/>
    <property type="match status" value="2"/>
</dbReference>
<dbReference type="EMBL" id="BLAE01000004">
    <property type="protein sequence ID" value="GES06952.1"/>
    <property type="molecule type" value="Genomic_DNA"/>
</dbReference>
<dbReference type="InterPro" id="IPR006059">
    <property type="entry name" value="SBP"/>
</dbReference>
<protein>
    <submittedName>
        <fullName evidence="2">ABC transporter substrate-binding protein</fullName>
    </submittedName>
</protein>
<feature type="chain" id="PRO_5038580369" evidence="1">
    <location>
        <begin position="20"/>
        <end position="454"/>
    </location>
</feature>
<accession>A0A5M3WFT5</accession>
<dbReference type="Proteomes" id="UP000331127">
    <property type="component" value="Unassembled WGS sequence"/>
</dbReference>
<dbReference type="OrthoDB" id="8663148at2"/>
<dbReference type="AlphaFoldDB" id="A0A5M3WFT5"/>
<evidence type="ECO:0000313" key="2">
    <source>
        <dbReference type="EMBL" id="GES06952.1"/>
    </source>
</evidence>
<keyword evidence="3" id="KW-1185">Reference proteome</keyword>
<reference evidence="2 3" key="1">
    <citation type="submission" date="2019-10" db="EMBL/GenBank/DDBJ databases">
        <title>Whole genome shotgun sequence of Acrocarpospora macrocephala NBRC 16266.</title>
        <authorList>
            <person name="Ichikawa N."/>
            <person name="Kimura A."/>
            <person name="Kitahashi Y."/>
            <person name="Komaki H."/>
            <person name="Oguchi A."/>
        </authorList>
    </citation>
    <scope>NUCLEOTIDE SEQUENCE [LARGE SCALE GENOMIC DNA]</scope>
    <source>
        <strain evidence="2 3">NBRC 16266</strain>
    </source>
</reference>
<sequence length="454" mass="47275">MTLHRIQCALPPFVSAGLAAVLITACGAAVPRQAPSSAAAGVVDAAHTAATAAAEGKRLGGTVSILGVLSGPYLTAYLSTFKPFEDATGITIKYEGTQDLTAVLQTRIAGGNPPDVVSNPSAGQVHTLATQGKLVALDGIVDVPTVKKDFPAGLVELGSAGGKLYALPGTSAVAGLVWYDPKSYKGPTSGTLADLDAWVKQSAAAGHTPWCIGLESGPTSGWPGAIWIQQFMLQQAGVDAYNQWWQGRLAWTSPQVRAAFAAFGAYATDAKLVSGGSKAVLTANFAKSPVGLFSRPPACYLHVQNDWLGNSMAQTVPNVQPITDIDFFPFPGTTAGRPPALVTSGEMFGALRDTPQTRALMRYVASPAFSSLIAGTGQWIGPNKRTTPADYTSVLSRKAASLYASADTVVYGAQDGMPAPMSDAFHKSVVAYVQDPASLDQLLTRLDQVQQTAY</sequence>
<evidence type="ECO:0000256" key="1">
    <source>
        <dbReference type="SAM" id="SignalP"/>
    </source>
</evidence>